<dbReference type="PROSITE" id="PS51352">
    <property type="entry name" value="THIOREDOXIN_2"/>
    <property type="match status" value="1"/>
</dbReference>
<sequence>MKRLVLLWCFITTSAFASTLNQWQGVPFPEFSLLDQHGEVRTNKDYTGRWLIVYFYPKDKTPGCTVEAQNFTDDYQLFKSLNTEILGVSYDDVDSHKEFADLYNMPFSLLADTEATLSKKLKVDRLLPWPHASRQTFLVDPSGKIVHHFAEVTPKKHSKELLQLIKKLNQSTKKSQDS</sequence>
<name>A0ABV2BV52_9GAMM</name>
<evidence type="ECO:0000313" key="1">
    <source>
        <dbReference type="EMBL" id="MET1255822.1"/>
    </source>
</evidence>
<accession>A0ABV2BV52</accession>
<dbReference type="Pfam" id="PF00578">
    <property type="entry name" value="AhpC-TSA"/>
    <property type="match status" value="1"/>
</dbReference>
<dbReference type="InterPro" id="IPR050924">
    <property type="entry name" value="Peroxiredoxin_BCP/PrxQ"/>
</dbReference>
<dbReference type="Proteomes" id="UP001548189">
    <property type="component" value="Unassembled WGS sequence"/>
</dbReference>
<dbReference type="Gene3D" id="3.40.30.10">
    <property type="entry name" value="Glutaredoxin"/>
    <property type="match status" value="1"/>
</dbReference>
<evidence type="ECO:0000313" key="2">
    <source>
        <dbReference type="Proteomes" id="UP001548189"/>
    </source>
</evidence>
<protein>
    <submittedName>
        <fullName evidence="1">Peroxiredoxin</fullName>
        <ecNumber evidence="1">1.11.1.24</ecNumber>
    </submittedName>
</protein>
<gene>
    <name evidence="1" type="ORF">ABVT43_11850</name>
</gene>
<dbReference type="InterPro" id="IPR013766">
    <property type="entry name" value="Thioredoxin_domain"/>
</dbReference>
<keyword evidence="2" id="KW-1185">Reference proteome</keyword>
<dbReference type="PANTHER" id="PTHR42801:SF4">
    <property type="entry name" value="AHPC_TSA FAMILY PROTEIN"/>
    <property type="match status" value="1"/>
</dbReference>
<keyword evidence="1" id="KW-0575">Peroxidase</keyword>
<dbReference type="CDD" id="cd03017">
    <property type="entry name" value="PRX_BCP"/>
    <property type="match status" value="1"/>
</dbReference>
<dbReference type="InterPro" id="IPR000866">
    <property type="entry name" value="AhpC/TSA"/>
</dbReference>
<proteinExistence type="predicted"/>
<dbReference type="EMBL" id="JBEVCJ010000013">
    <property type="protein sequence ID" value="MET1255822.1"/>
    <property type="molecule type" value="Genomic_DNA"/>
</dbReference>
<dbReference type="InterPro" id="IPR036249">
    <property type="entry name" value="Thioredoxin-like_sf"/>
</dbReference>
<dbReference type="InterPro" id="IPR024706">
    <property type="entry name" value="Peroxiredoxin_AhpC-typ"/>
</dbReference>
<dbReference type="GO" id="GO:0140824">
    <property type="term" value="F:thioredoxin-dependent peroxiredoxin activity"/>
    <property type="evidence" value="ECO:0007669"/>
    <property type="project" value="UniProtKB-EC"/>
</dbReference>
<dbReference type="PIRSF" id="PIRSF000239">
    <property type="entry name" value="AHPC"/>
    <property type="match status" value="1"/>
</dbReference>
<comment type="caution">
    <text evidence="1">The sequence shown here is derived from an EMBL/GenBank/DDBJ whole genome shotgun (WGS) entry which is preliminary data.</text>
</comment>
<reference evidence="1 2" key="1">
    <citation type="submission" date="2024-06" db="EMBL/GenBank/DDBJ databases">
        <authorList>
            <person name="Li F."/>
        </authorList>
    </citation>
    <scope>NUCLEOTIDE SEQUENCE [LARGE SCALE GENOMIC DNA]</scope>
    <source>
        <strain evidence="1 2">GXAS 311</strain>
    </source>
</reference>
<organism evidence="1 2">
    <name type="scientific">Aliikangiella maris</name>
    <dbReference type="NCBI Taxonomy" id="3162458"/>
    <lineage>
        <taxon>Bacteria</taxon>
        <taxon>Pseudomonadati</taxon>
        <taxon>Pseudomonadota</taxon>
        <taxon>Gammaproteobacteria</taxon>
        <taxon>Oceanospirillales</taxon>
        <taxon>Pleioneaceae</taxon>
        <taxon>Aliikangiella</taxon>
    </lineage>
</organism>
<dbReference type="SUPFAM" id="SSF52833">
    <property type="entry name" value="Thioredoxin-like"/>
    <property type="match status" value="1"/>
</dbReference>
<dbReference type="PANTHER" id="PTHR42801">
    <property type="entry name" value="THIOREDOXIN-DEPENDENT PEROXIDE REDUCTASE"/>
    <property type="match status" value="1"/>
</dbReference>
<keyword evidence="1" id="KW-0560">Oxidoreductase</keyword>
<dbReference type="EC" id="1.11.1.24" evidence="1"/>